<dbReference type="PANTHER" id="PTHR47481">
    <property type="match status" value="1"/>
</dbReference>
<accession>A0A0L7LJJ1</accession>
<dbReference type="GO" id="GO:0003676">
    <property type="term" value="F:nucleic acid binding"/>
    <property type="evidence" value="ECO:0007669"/>
    <property type="project" value="InterPro"/>
</dbReference>
<dbReference type="PROSITE" id="PS50158">
    <property type="entry name" value="ZF_CCHC"/>
    <property type="match status" value="1"/>
</dbReference>
<dbReference type="Pfam" id="PF14223">
    <property type="entry name" value="Retrotran_gag_2"/>
    <property type="match status" value="1"/>
</dbReference>
<evidence type="ECO:0000256" key="1">
    <source>
        <dbReference type="PROSITE-ProRule" id="PRU00047"/>
    </source>
</evidence>
<proteinExistence type="predicted"/>
<dbReference type="SUPFAM" id="SSF57756">
    <property type="entry name" value="Retrovirus zinc finger-like domains"/>
    <property type="match status" value="1"/>
</dbReference>
<dbReference type="InterPro" id="IPR054722">
    <property type="entry name" value="PolX-like_BBD"/>
</dbReference>
<keyword evidence="4" id="KW-1185">Reference proteome</keyword>
<protein>
    <submittedName>
        <fullName evidence="3">Retrovirus-related Pol polyprotein from transposon TNT 1-94</fullName>
    </submittedName>
</protein>
<evidence type="ECO:0000259" key="2">
    <source>
        <dbReference type="PROSITE" id="PS50158"/>
    </source>
</evidence>
<dbReference type="InterPro" id="IPR036875">
    <property type="entry name" value="Znf_CCHC_sf"/>
</dbReference>
<dbReference type="Proteomes" id="UP000037510">
    <property type="component" value="Unassembled WGS sequence"/>
</dbReference>
<dbReference type="PANTHER" id="PTHR47481:SF36">
    <property type="entry name" value="CCHC-TYPE DOMAIN-CONTAINING PROTEIN"/>
    <property type="match status" value="1"/>
</dbReference>
<evidence type="ECO:0000313" key="3">
    <source>
        <dbReference type="EMBL" id="KOB75534.1"/>
    </source>
</evidence>
<sequence length="306" mass="34550">MRNYLIHEDLWSSIDGYNEGDTTSEQVKSRNDKRALAKICLTVDGSAMTHIRRAKSALEAWNALQDAYEDKGMGRRLTLERKLYRLALNDFQNIEMYINAVLSTAQDLADIGKVIEDSSIAAILLGGLTSRYEPLIMALENSNVEVSTEFVKRKLLNEMSKIDSTKSDAAFQLKNRSTDVHKLKKKKPIVCYECNKPGHKRPDCPLRNKEKKGVTLSDKGTTSFSALGVSTCLGKNKWFIDSGASKHMTARRDWFKDIKPLEGSTVTVASGRTVEHRRRRIVFEHLIRNPITKLPVYSSSQLLITL</sequence>
<dbReference type="GO" id="GO:0008270">
    <property type="term" value="F:zinc ion binding"/>
    <property type="evidence" value="ECO:0007669"/>
    <property type="project" value="UniProtKB-KW"/>
</dbReference>
<name>A0A0L7LJJ1_OPEBR</name>
<keyword evidence="1" id="KW-0862">Zinc</keyword>
<evidence type="ECO:0000313" key="4">
    <source>
        <dbReference type="Proteomes" id="UP000037510"/>
    </source>
</evidence>
<keyword evidence="1" id="KW-0479">Metal-binding</keyword>
<dbReference type="Gene3D" id="4.10.60.10">
    <property type="entry name" value="Zinc finger, CCHC-type"/>
    <property type="match status" value="1"/>
</dbReference>
<dbReference type="STRING" id="104452.A0A0L7LJJ1"/>
<dbReference type="AlphaFoldDB" id="A0A0L7LJJ1"/>
<gene>
    <name evidence="3" type="ORF">OBRU01_07714</name>
</gene>
<organism evidence="3 4">
    <name type="scientific">Operophtera brumata</name>
    <name type="common">Winter moth</name>
    <name type="synonym">Phalaena brumata</name>
    <dbReference type="NCBI Taxonomy" id="104452"/>
    <lineage>
        <taxon>Eukaryota</taxon>
        <taxon>Metazoa</taxon>
        <taxon>Ecdysozoa</taxon>
        <taxon>Arthropoda</taxon>
        <taxon>Hexapoda</taxon>
        <taxon>Insecta</taxon>
        <taxon>Pterygota</taxon>
        <taxon>Neoptera</taxon>
        <taxon>Endopterygota</taxon>
        <taxon>Lepidoptera</taxon>
        <taxon>Glossata</taxon>
        <taxon>Ditrysia</taxon>
        <taxon>Geometroidea</taxon>
        <taxon>Geometridae</taxon>
        <taxon>Larentiinae</taxon>
        <taxon>Operophtera</taxon>
    </lineage>
</organism>
<dbReference type="InterPro" id="IPR001878">
    <property type="entry name" value="Znf_CCHC"/>
</dbReference>
<dbReference type="Pfam" id="PF00098">
    <property type="entry name" value="zf-CCHC"/>
    <property type="match status" value="1"/>
</dbReference>
<comment type="caution">
    <text evidence="3">The sequence shown here is derived from an EMBL/GenBank/DDBJ whole genome shotgun (WGS) entry which is preliminary data.</text>
</comment>
<reference evidence="3 4" key="1">
    <citation type="journal article" date="2015" name="Genome Biol. Evol.">
        <title>The genome of winter moth (Operophtera brumata) provides a genomic perspective on sexual dimorphism and phenology.</title>
        <authorList>
            <person name="Derks M.F."/>
            <person name="Smit S."/>
            <person name="Salis L."/>
            <person name="Schijlen E."/>
            <person name="Bossers A."/>
            <person name="Mateman C."/>
            <person name="Pijl A.S."/>
            <person name="de Ridder D."/>
            <person name="Groenen M.A."/>
            <person name="Visser M.E."/>
            <person name="Megens H.J."/>
        </authorList>
    </citation>
    <scope>NUCLEOTIDE SEQUENCE [LARGE SCALE GENOMIC DNA]</scope>
    <source>
        <strain evidence="3">WM2013NL</strain>
        <tissue evidence="3">Head and thorax</tissue>
    </source>
</reference>
<keyword evidence="1" id="KW-0863">Zinc-finger</keyword>
<dbReference type="Pfam" id="PF22936">
    <property type="entry name" value="Pol_BBD"/>
    <property type="match status" value="1"/>
</dbReference>
<dbReference type="EMBL" id="JTDY01000892">
    <property type="protein sequence ID" value="KOB75534.1"/>
    <property type="molecule type" value="Genomic_DNA"/>
</dbReference>
<feature type="domain" description="CCHC-type" evidence="2">
    <location>
        <begin position="191"/>
        <end position="205"/>
    </location>
</feature>
<dbReference type="SMART" id="SM00343">
    <property type="entry name" value="ZnF_C2HC"/>
    <property type="match status" value="1"/>
</dbReference>